<proteinExistence type="predicted"/>
<dbReference type="Proteomes" id="UP000053900">
    <property type="component" value="Unassembled WGS sequence"/>
</dbReference>
<reference evidence="1 2" key="1">
    <citation type="submission" date="2015-07" db="EMBL/GenBank/DDBJ databases">
        <title>Draft genome of Enhydrobacter aerosaccus.</title>
        <authorList>
            <person name="Wang X."/>
        </authorList>
    </citation>
    <scope>NUCLEOTIDE SEQUENCE [LARGE SCALE GENOMIC DNA]</scope>
    <source>
        <strain evidence="1 2">CGMCC9176</strain>
    </source>
</reference>
<protein>
    <submittedName>
        <fullName evidence="1">Uncharacterized protein</fullName>
    </submittedName>
</protein>
<gene>
    <name evidence="1" type="ORF">AFK20_09235</name>
</gene>
<keyword evidence="2" id="KW-1185">Reference proteome</keyword>
<comment type="caution">
    <text evidence="1">The sequence shown here is derived from an EMBL/GenBank/DDBJ whole genome shotgun (WGS) entry which is preliminary data.</text>
</comment>
<evidence type="ECO:0000313" key="1">
    <source>
        <dbReference type="EMBL" id="KND21545.1"/>
    </source>
</evidence>
<accession>A0ABR5IKD9</accession>
<organism evidence="1 2">
    <name type="scientific">Enhydrobacter aerosaccus</name>
    <dbReference type="NCBI Taxonomy" id="225324"/>
    <lineage>
        <taxon>Bacteria</taxon>
        <taxon>Pseudomonadati</taxon>
        <taxon>Pseudomonadota</taxon>
        <taxon>Alphaproteobacteria</taxon>
        <taxon>Hyphomicrobiales</taxon>
        <taxon>Enhydrobacter</taxon>
    </lineage>
</organism>
<name>A0ABR5IKD9_9HYPH</name>
<evidence type="ECO:0000313" key="2">
    <source>
        <dbReference type="Proteomes" id="UP000053900"/>
    </source>
</evidence>
<dbReference type="EMBL" id="LGSW01000008">
    <property type="protein sequence ID" value="KND21545.1"/>
    <property type="molecule type" value="Genomic_DNA"/>
</dbReference>
<sequence>MTPLNLEQTLSYLRERMPAPFDLPQLASLCKIGQVTPLTSFVGIIATDYAPYELETFNGYITSLEFQRLLDTQSLEQLTITTALKFDDLNNTETWQTIYLAIDDKVMGEGFFKDKDRTPYDYACNGFIRYPNGVTITRNNLLFDLEQLESITGNDETAKLHTRIAELESELATLRTNTQSDTPADMVKVPHQSYRTIDRILYALIQLSGADNSEPYSQNNPSLNAKITTILQNDGLPLEYEAVGKWLARANDLKPINKK</sequence>